<dbReference type="PANTHER" id="PTHR45348">
    <property type="entry name" value="HYPOTHETICAL OXIDOREDUCTASE (EUROFUNG)"/>
    <property type="match status" value="1"/>
</dbReference>
<dbReference type="InterPro" id="IPR011032">
    <property type="entry name" value="GroES-like_sf"/>
</dbReference>
<dbReference type="GO" id="GO:0016651">
    <property type="term" value="F:oxidoreductase activity, acting on NAD(P)H"/>
    <property type="evidence" value="ECO:0007669"/>
    <property type="project" value="InterPro"/>
</dbReference>
<dbReference type="Proteomes" id="UP000799118">
    <property type="component" value="Unassembled WGS sequence"/>
</dbReference>
<name>A0A6A4HPE0_9AGAR</name>
<evidence type="ECO:0000313" key="3">
    <source>
        <dbReference type="Proteomes" id="UP000799118"/>
    </source>
</evidence>
<gene>
    <name evidence="2" type="ORF">BT96DRAFT_965820</name>
</gene>
<dbReference type="InterPro" id="IPR013154">
    <property type="entry name" value="ADH-like_N"/>
</dbReference>
<protein>
    <submittedName>
        <fullName evidence="2">GroES-like protein</fullName>
    </submittedName>
</protein>
<dbReference type="CDD" id="cd08249">
    <property type="entry name" value="enoyl_reductase_like"/>
    <property type="match status" value="1"/>
</dbReference>
<dbReference type="OrthoDB" id="3233595at2759"/>
<dbReference type="Pfam" id="PF00107">
    <property type="entry name" value="ADH_zinc_N"/>
    <property type="match status" value="1"/>
</dbReference>
<dbReference type="InterPro" id="IPR020843">
    <property type="entry name" value="ER"/>
</dbReference>
<dbReference type="InterPro" id="IPR013149">
    <property type="entry name" value="ADH-like_C"/>
</dbReference>
<dbReference type="SMART" id="SM00829">
    <property type="entry name" value="PKS_ER"/>
    <property type="match status" value="1"/>
</dbReference>
<feature type="domain" description="Enoyl reductase (ER)" evidence="1">
    <location>
        <begin position="22"/>
        <end position="375"/>
    </location>
</feature>
<dbReference type="Gene3D" id="3.90.180.10">
    <property type="entry name" value="Medium-chain alcohol dehydrogenases, catalytic domain"/>
    <property type="match status" value="1"/>
</dbReference>
<dbReference type="EMBL" id="ML769476">
    <property type="protein sequence ID" value="KAE9398894.1"/>
    <property type="molecule type" value="Genomic_DNA"/>
</dbReference>
<dbReference type="Gene3D" id="3.40.50.720">
    <property type="entry name" value="NAD(P)-binding Rossmann-like Domain"/>
    <property type="match status" value="1"/>
</dbReference>
<keyword evidence="3" id="KW-1185">Reference proteome</keyword>
<sequence>MTKSKVDTKEMQNALAIPSADGPYTVISIPIPPVGPKDILVKVVAAGLNPAEWKIRHVKFLSLLGIAGHYPQFSGTDGAGIVVEIGSEVESGLERGDRIAFQGWFRQEWTSFQQYAVVHGNLAVKIPSAMSFLEACTIPLALCTAAFGLSLQNPPNELQLTHAVPETFLMASDAYGLRGGAGRKGFWEDDAENSAAGEPIVILGGSSSIGQFTIQIAKYLGHSPIITTSSLKHADYLKGLGATHVINRHDSEEAIFSEIKNILNGTELLLVYDTVDSPHKQLHVDYLSPNGIFVNAMGIEETLELKDGRKAIATFGSVHLFKSLGLEMYKNLDKFLEQGIIKPTRIEKLSGGLEGIPDGLKRLEENKVSGLKLVVNPWETPMDS</sequence>
<dbReference type="InterPro" id="IPR047122">
    <property type="entry name" value="Trans-enoyl_RdTase-like"/>
</dbReference>
<dbReference type="PANTHER" id="PTHR45348:SF2">
    <property type="entry name" value="ZINC-TYPE ALCOHOL DEHYDROGENASE-LIKE PROTEIN C2E1P3.01"/>
    <property type="match status" value="1"/>
</dbReference>
<reference evidence="2" key="1">
    <citation type="journal article" date="2019" name="Environ. Microbiol.">
        <title>Fungal ecological strategies reflected in gene transcription - a case study of two litter decomposers.</title>
        <authorList>
            <person name="Barbi F."/>
            <person name="Kohler A."/>
            <person name="Barry K."/>
            <person name="Baskaran P."/>
            <person name="Daum C."/>
            <person name="Fauchery L."/>
            <person name="Ihrmark K."/>
            <person name="Kuo A."/>
            <person name="LaButti K."/>
            <person name="Lipzen A."/>
            <person name="Morin E."/>
            <person name="Grigoriev I.V."/>
            <person name="Henrissat B."/>
            <person name="Lindahl B."/>
            <person name="Martin F."/>
        </authorList>
    </citation>
    <scope>NUCLEOTIDE SEQUENCE</scope>
    <source>
        <strain evidence="2">JB14</strain>
    </source>
</reference>
<evidence type="ECO:0000313" key="2">
    <source>
        <dbReference type="EMBL" id="KAE9398894.1"/>
    </source>
</evidence>
<evidence type="ECO:0000259" key="1">
    <source>
        <dbReference type="SMART" id="SM00829"/>
    </source>
</evidence>
<dbReference type="AlphaFoldDB" id="A0A6A4HPE0"/>
<dbReference type="SUPFAM" id="SSF51735">
    <property type="entry name" value="NAD(P)-binding Rossmann-fold domains"/>
    <property type="match status" value="1"/>
</dbReference>
<accession>A0A6A4HPE0</accession>
<dbReference type="SUPFAM" id="SSF50129">
    <property type="entry name" value="GroES-like"/>
    <property type="match status" value="1"/>
</dbReference>
<dbReference type="Pfam" id="PF08240">
    <property type="entry name" value="ADH_N"/>
    <property type="match status" value="1"/>
</dbReference>
<organism evidence="2 3">
    <name type="scientific">Gymnopus androsaceus JB14</name>
    <dbReference type="NCBI Taxonomy" id="1447944"/>
    <lineage>
        <taxon>Eukaryota</taxon>
        <taxon>Fungi</taxon>
        <taxon>Dikarya</taxon>
        <taxon>Basidiomycota</taxon>
        <taxon>Agaricomycotina</taxon>
        <taxon>Agaricomycetes</taxon>
        <taxon>Agaricomycetidae</taxon>
        <taxon>Agaricales</taxon>
        <taxon>Marasmiineae</taxon>
        <taxon>Omphalotaceae</taxon>
        <taxon>Gymnopus</taxon>
    </lineage>
</organism>
<dbReference type="InterPro" id="IPR036291">
    <property type="entry name" value="NAD(P)-bd_dom_sf"/>
</dbReference>
<proteinExistence type="predicted"/>